<dbReference type="GO" id="GO:0016301">
    <property type="term" value="F:kinase activity"/>
    <property type="evidence" value="ECO:0007669"/>
    <property type="project" value="UniProtKB-KW"/>
</dbReference>
<name>A0A5K1K679_9APHY</name>
<keyword evidence="1" id="KW-0808">Transferase</keyword>
<keyword evidence="1" id="KW-0418">Kinase</keyword>
<dbReference type="EMBL" id="LR729425">
    <property type="protein sequence ID" value="VWP01505.1"/>
    <property type="molecule type" value="Genomic_DNA"/>
</dbReference>
<protein>
    <submittedName>
        <fullName evidence="1">Protein kinase domain-containing protein</fullName>
    </submittedName>
</protein>
<accession>A0A5K1K679</accession>
<organism evidence="1">
    <name type="scientific">Ganoderma boninense</name>
    <dbReference type="NCBI Taxonomy" id="34458"/>
    <lineage>
        <taxon>Eukaryota</taxon>
        <taxon>Fungi</taxon>
        <taxon>Dikarya</taxon>
        <taxon>Basidiomycota</taxon>
        <taxon>Agaricomycotina</taxon>
        <taxon>Agaricomycetes</taxon>
        <taxon>Polyporales</taxon>
        <taxon>Polyporaceae</taxon>
        <taxon>Ganoderma</taxon>
    </lineage>
</organism>
<gene>
    <name evidence="1" type="primary">I1S0G8</name>
</gene>
<sequence length="205" mass="22487">MRQLLVPNEHGILPHRVPVPVRIVVKTATARLSRAKADKHPAGKPIFPALALALDSSNHTNNCISISAHQTFTVRARGSIDVSTNEFVVAHVMEGDLLLSSYYRHWQADTDTDTDDNLNVKEETGRWVQHWTLQPTVPLDCFPPTFSSELVDCAYAVSVQVPFAGIGNVVRVAMPITLDSGIRLAQATPRKMTATDACKLELQPA</sequence>
<reference evidence="1" key="1">
    <citation type="submission" date="2019-10" db="EMBL/GenBank/DDBJ databases">
        <authorList>
            <person name="Nor Muhammad N."/>
        </authorList>
    </citation>
    <scope>NUCLEOTIDE SEQUENCE</scope>
</reference>
<evidence type="ECO:0000313" key="1">
    <source>
        <dbReference type="EMBL" id="VWP01505.1"/>
    </source>
</evidence>
<dbReference type="AlphaFoldDB" id="A0A5K1K679"/>
<proteinExistence type="predicted"/>